<dbReference type="PANTHER" id="PTHR36348">
    <property type="entry name" value="EXPRESSED PROTEIN"/>
    <property type="match status" value="1"/>
</dbReference>
<organism evidence="1">
    <name type="scientific">Auxenochlorella protothecoides</name>
    <name type="common">Green microalga</name>
    <name type="synonym">Chlorella protothecoides</name>
    <dbReference type="NCBI Taxonomy" id="3075"/>
    <lineage>
        <taxon>Eukaryota</taxon>
        <taxon>Viridiplantae</taxon>
        <taxon>Chlorophyta</taxon>
        <taxon>core chlorophytes</taxon>
        <taxon>Trebouxiophyceae</taxon>
        <taxon>Chlorellales</taxon>
        <taxon>Chlorellaceae</taxon>
        <taxon>Auxenochlorella</taxon>
    </lineage>
</organism>
<gene>
    <name evidence="1" type="ORF">g.4934</name>
</gene>
<reference evidence="1" key="1">
    <citation type="submission" date="2015-08" db="EMBL/GenBank/DDBJ databases">
        <authorList>
            <person name="Babu N.S."/>
            <person name="Beckwith C.J."/>
            <person name="Beseler K.G."/>
            <person name="Brison A."/>
            <person name="Carone J.V."/>
            <person name="Caskin T.P."/>
            <person name="Diamond M."/>
            <person name="Durham M.E."/>
            <person name="Foxe J.M."/>
            <person name="Go M."/>
            <person name="Henderson B.A."/>
            <person name="Jones I.B."/>
            <person name="McGettigan J.A."/>
            <person name="Micheletti S.J."/>
            <person name="Nasrallah M.E."/>
            <person name="Ortiz D."/>
            <person name="Piller C.R."/>
            <person name="Privatt S.R."/>
            <person name="Schneider S.L."/>
            <person name="Sharp S."/>
            <person name="Smith T.C."/>
            <person name="Stanton J.D."/>
            <person name="Ullery H.E."/>
            <person name="Wilson R.J."/>
            <person name="Serrano M.G."/>
            <person name="Buck G."/>
            <person name="Lee V."/>
            <person name="Wang Y."/>
            <person name="Carvalho R."/>
            <person name="Voegtly L."/>
            <person name="Shi R."/>
            <person name="Duckworth R."/>
            <person name="Johnson A."/>
            <person name="Loviza R."/>
            <person name="Walstead R."/>
            <person name="Shah Z."/>
            <person name="Kiflezghi M."/>
            <person name="Wade K."/>
            <person name="Ball S.L."/>
            <person name="Bradley K.W."/>
            <person name="Asai D.J."/>
            <person name="Bowman C.A."/>
            <person name="Russell D.A."/>
            <person name="Pope W.H."/>
            <person name="Jacobs-Sera D."/>
            <person name="Hendrix R.W."/>
            <person name="Hatfull G.F."/>
        </authorList>
    </citation>
    <scope>NUCLEOTIDE SEQUENCE</scope>
</reference>
<proteinExistence type="predicted"/>
<name>A0A1D1ZYV6_AUXPR</name>
<dbReference type="PANTHER" id="PTHR36348:SF1">
    <property type="entry name" value="EXPRESSED PROTEIN"/>
    <property type="match status" value="1"/>
</dbReference>
<protein>
    <submittedName>
        <fullName evidence="1">Uncharacterized protein</fullName>
    </submittedName>
</protein>
<feature type="non-terminal residue" evidence="1">
    <location>
        <position position="1"/>
    </location>
</feature>
<sequence length="361" mass="39096">EIRNPRASLVDSSHSSLSVHHGVVHALDLHSIAQTKHMHATSVMHARPFGAVLFRVCAGPPLRHVPAFKATHRVHGPRNTKRRLSWTHHAGPPRAIPSQGLGVADVVALDELIDHLTAARASGSFPEAVAKNLLSFDRGFWLRLAARRDTASSEAEAESLTQLASDVMLLVDEMVKESESQVQRSSRLLQRVLEAGADGDSGQWQLPLSTDKRRAMRGVMAVHSTQLDEAFVTSAMAWIRKSESDSIEGMALLLRKVLQMFAGCSLLDIQPGGQGRPGVMDAFLEADEEQWTSMLQDMAGKQGSSGAELLQGIQVMMEHVALQGAAGSQAQRVQIEYLNELKTRALNAFSNAQGTDTAGAT</sequence>
<dbReference type="AlphaFoldDB" id="A0A1D1ZYV6"/>
<accession>A0A1D1ZYV6</accession>
<evidence type="ECO:0000313" key="1">
    <source>
        <dbReference type="EMBL" id="JAT72067.1"/>
    </source>
</evidence>
<dbReference type="EMBL" id="GDKF01006555">
    <property type="protein sequence ID" value="JAT72067.1"/>
    <property type="molecule type" value="Transcribed_RNA"/>
</dbReference>